<dbReference type="EMBL" id="JAKGUD010000010">
    <property type="protein sequence ID" value="MCF4143019.1"/>
    <property type="molecule type" value="Genomic_DNA"/>
</dbReference>
<keyword evidence="4" id="KW-1134">Transmembrane beta strand</keyword>
<comment type="caution">
    <text evidence="9">The sequence shown here is derived from an EMBL/GenBank/DDBJ whole genome shotgun (WGS) entry which is preliminary data.</text>
</comment>
<reference evidence="9 10" key="1">
    <citation type="submission" date="2022-01" db="EMBL/GenBank/DDBJ databases">
        <title>Dethiosulfovibrio faecalis sp. nov., a novel proteolytic, non-sulfur-reducing bacterium isolated from a marine aquaculture solid waste bioreactor.</title>
        <authorList>
            <person name="Grabowski S."/>
            <person name="Apolinario E."/>
            <person name="Schneider N."/>
            <person name="Marshall C.W."/>
            <person name="Sowers K.R."/>
        </authorList>
    </citation>
    <scope>NUCLEOTIDE SEQUENCE [LARGE SCALE GENOMIC DNA]</scope>
    <source>
        <strain evidence="9 10">DSM 12537</strain>
    </source>
</reference>
<keyword evidence="5" id="KW-0812">Transmembrane</keyword>
<evidence type="ECO:0000256" key="7">
    <source>
        <dbReference type="ARBA" id="ARBA00023237"/>
    </source>
</evidence>
<dbReference type="InterPro" id="IPR051906">
    <property type="entry name" value="TolC-like"/>
</dbReference>
<proteinExistence type="inferred from homology"/>
<sequence length="462" mass="50750">MSLKHRVELLGLVVAALAAVTIPAWGQEILTVDQALQLAYDNNPTIMASSAKEEQARQRINEAEAAKLPHLGASLAAQFSKDATTYPLIDKATGLPYANKDFAMAGYRNAYQAALTLNWLLYSSGSVSNTVRSRELAFSGVEAQSVRTGQSVENGVKKAYYDLQRYRAKLTVAQESLELAREHLSQVESFYKYGVVAKDQVLRVQVDVSDGKLNVIKAENAVDVGWRALERAVGTSLRDVFLLPEPETFVSDRSVPEDPVASAMVHRPELASLEYSRRAALSLARAAAGSRGPQVAFQGQLQNVDDSFFPGGNDDWKVTLSATWEFYDGGASIAQERQAKASAQELLYSIEDLKKQIVLEISSGKLNLESALQRIEVAQDQVASAEEDYRMALKRYTANVGTNIDVLDARVALSNARTQLVDAVYDTYTARSDLEYATGASENFVLKTEETQKDEIKEEEKS</sequence>
<evidence type="ECO:0000313" key="10">
    <source>
        <dbReference type="Proteomes" id="UP001200430"/>
    </source>
</evidence>
<accession>A0ABS9EQN0</accession>
<dbReference type="PANTHER" id="PTHR30026:SF21">
    <property type="entry name" value="SLR1270 PROTEIN"/>
    <property type="match status" value="1"/>
</dbReference>
<organism evidence="9 10">
    <name type="scientific">Dethiosulfovibrio marinus</name>
    <dbReference type="NCBI Taxonomy" id="133532"/>
    <lineage>
        <taxon>Bacteria</taxon>
        <taxon>Thermotogati</taxon>
        <taxon>Synergistota</taxon>
        <taxon>Synergistia</taxon>
        <taxon>Synergistales</taxon>
        <taxon>Dethiosulfovibrionaceae</taxon>
        <taxon>Dethiosulfovibrio</taxon>
    </lineage>
</organism>
<dbReference type="RefSeq" id="WP_236099733.1">
    <property type="nucleotide sequence ID" value="NZ_JAKGUD010000010.1"/>
</dbReference>
<comment type="similarity">
    <text evidence="2">Belongs to the outer membrane factor (OMF) (TC 1.B.17) family.</text>
</comment>
<dbReference type="SUPFAM" id="SSF56954">
    <property type="entry name" value="Outer membrane efflux proteins (OEP)"/>
    <property type="match status" value="1"/>
</dbReference>
<dbReference type="Pfam" id="PF02321">
    <property type="entry name" value="OEP"/>
    <property type="match status" value="2"/>
</dbReference>
<evidence type="ECO:0000256" key="5">
    <source>
        <dbReference type="ARBA" id="ARBA00022692"/>
    </source>
</evidence>
<evidence type="ECO:0000256" key="1">
    <source>
        <dbReference type="ARBA" id="ARBA00004442"/>
    </source>
</evidence>
<evidence type="ECO:0000256" key="3">
    <source>
        <dbReference type="ARBA" id="ARBA00022448"/>
    </source>
</evidence>
<dbReference type="Gene3D" id="1.20.1600.10">
    <property type="entry name" value="Outer membrane efflux proteins (OEP)"/>
    <property type="match status" value="1"/>
</dbReference>
<keyword evidence="3" id="KW-0813">Transport</keyword>
<name>A0ABS9EQN0_9BACT</name>
<evidence type="ECO:0000256" key="4">
    <source>
        <dbReference type="ARBA" id="ARBA00022452"/>
    </source>
</evidence>
<dbReference type="Proteomes" id="UP001200430">
    <property type="component" value="Unassembled WGS sequence"/>
</dbReference>
<gene>
    <name evidence="9" type="ORF">L2W38_09315</name>
</gene>
<evidence type="ECO:0000256" key="8">
    <source>
        <dbReference type="SAM" id="Coils"/>
    </source>
</evidence>
<comment type="subcellular location">
    <subcellularLocation>
        <location evidence="1">Cell outer membrane</location>
    </subcellularLocation>
</comment>
<keyword evidence="6" id="KW-0472">Membrane</keyword>
<protein>
    <submittedName>
        <fullName evidence="9">TolC family protein</fullName>
    </submittedName>
</protein>
<keyword evidence="8" id="KW-0175">Coiled coil</keyword>
<dbReference type="PANTHER" id="PTHR30026">
    <property type="entry name" value="OUTER MEMBRANE PROTEIN TOLC"/>
    <property type="match status" value="1"/>
</dbReference>
<keyword evidence="7" id="KW-0998">Cell outer membrane</keyword>
<feature type="coiled-coil region" evidence="8">
    <location>
        <begin position="368"/>
        <end position="395"/>
    </location>
</feature>
<evidence type="ECO:0000256" key="2">
    <source>
        <dbReference type="ARBA" id="ARBA00007613"/>
    </source>
</evidence>
<dbReference type="InterPro" id="IPR003423">
    <property type="entry name" value="OMP_efflux"/>
</dbReference>
<evidence type="ECO:0000256" key="6">
    <source>
        <dbReference type="ARBA" id="ARBA00023136"/>
    </source>
</evidence>
<evidence type="ECO:0000313" key="9">
    <source>
        <dbReference type="EMBL" id="MCF4143019.1"/>
    </source>
</evidence>
<keyword evidence="10" id="KW-1185">Reference proteome</keyword>